<sequence length="179" mass="20625">MSPGSSTDVYLLSICSYWVEGKSRKNLNQGSQPGYSAYATLRQDFDWRNIIFSDEVIVSSSILRMLLPTGLRLEKCHFLRQVKRILRSNWAEQPPVRTPEELWDRVLDAWEEMAKNLDLFYNLVDSMQRRMRAVVDAGEWNSNVFALDTVVLGGLAVTMLLVRSQIRGFKPGRGRRILK</sequence>
<proteinExistence type="predicted"/>
<name>A0ABQ8RWS1_PERAM</name>
<organism evidence="1 2">
    <name type="scientific">Periplaneta americana</name>
    <name type="common">American cockroach</name>
    <name type="synonym">Blatta americana</name>
    <dbReference type="NCBI Taxonomy" id="6978"/>
    <lineage>
        <taxon>Eukaryota</taxon>
        <taxon>Metazoa</taxon>
        <taxon>Ecdysozoa</taxon>
        <taxon>Arthropoda</taxon>
        <taxon>Hexapoda</taxon>
        <taxon>Insecta</taxon>
        <taxon>Pterygota</taxon>
        <taxon>Neoptera</taxon>
        <taxon>Polyneoptera</taxon>
        <taxon>Dictyoptera</taxon>
        <taxon>Blattodea</taxon>
        <taxon>Blattoidea</taxon>
        <taxon>Blattidae</taxon>
        <taxon>Blattinae</taxon>
        <taxon>Periplaneta</taxon>
    </lineage>
</organism>
<comment type="caution">
    <text evidence="1">The sequence shown here is derived from an EMBL/GenBank/DDBJ whole genome shotgun (WGS) entry which is preliminary data.</text>
</comment>
<dbReference type="Gene3D" id="3.30.420.10">
    <property type="entry name" value="Ribonuclease H-like superfamily/Ribonuclease H"/>
    <property type="match status" value="1"/>
</dbReference>
<dbReference type="InterPro" id="IPR036397">
    <property type="entry name" value="RNaseH_sf"/>
</dbReference>
<reference evidence="1 2" key="1">
    <citation type="journal article" date="2022" name="Allergy">
        <title>Genome assembly and annotation of Periplaneta americana reveal a comprehensive cockroach allergen profile.</title>
        <authorList>
            <person name="Wang L."/>
            <person name="Xiong Q."/>
            <person name="Saelim N."/>
            <person name="Wang L."/>
            <person name="Nong W."/>
            <person name="Wan A.T."/>
            <person name="Shi M."/>
            <person name="Liu X."/>
            <person name="Cao Q."/>
            <person name="Hui J.H.L."/>
            <person name="Sookrung N."/>
            <person name="Leung T.F."/>
            <person name="Tungtrongchitr A."/>
            <person name="Tsui S.K.W."/>
        </authorList>
    </citation>
    <scope>NUCLEOTIDE SEQUENCE [LARGE SCALE GENOMIC DNA]</scope>
    <source>
        <strain evidence="1">PWHHKU_190912</strain>
    </source>
</reference>
<evidence type="ECO:0000313" key="2">
    <source>
        <dbReference type="Proteomes" id="UP001148838"/>
    </source>
</evidence>
<evidence type="ECO:0000313" key="1">
    <source>
        <dbReference type="EMBL" id="KAJ4426080.1"/>
    </source>
</evidence>
<keyword evidence="2" id="KW-1185">Reference proteome</keyword>
<dbReference type="Proteomes" id="UP001148838">
    <property type="component" value="Unassembled WGS sequence"/>
</dbReference>
<protein>
    <submittedName>
        <fullName evidence="1">Uncharacterized protein</fullName>
    </submittedName>
</protein>
<accession>A0ABQ8RWS1</accession>
<dbReference type="EMBL" id="JAJSOF020000040">
    <property type="protein sequence ID" value="KAJ4426080.1"/>
    <property type="molecule type" value="Genomic_DNA"/>
</dbReference>
<gene>
    <name evidence="1" type="ORF">ANN_26889</name>
</gene>
<feature type="non-terminal residue" evidence="1">
    <location>
        <position position="179"/>
    </location>
</feature>